<evidence type="ECO:0000313" key="5">
    <source>
        <dbReference type="Proteomes" id="UP001186944"/>
    </source>
</evidence>
<dbReference type="Proteomes" id="UP001186944">
    <property type="component" value="Unassembled WGS sequence"/>
</dbReference>
<dbReference type="AlphaFoldDB" id="A0AA88XX36"/>
<reference evidence="4" key="1">
    <citation type="submission" date="2019-08" db="EMBL/GenBank/DDBJ databases">
        <title>The improved chromosome-level genome for the pearl oyster Pinctada fucata martensii using PacBio sequencing and Hi-C.</title>
        <authorList>
            <person name="Zheng Z."/>
        </authorList>
    </citation>
    <scope>NUCLEOTIDE SEQUENCE</scope>
    <source>
        <strain evidence="4">ZZ-2019</strain>
        <tissue evidence="4">Adductor muscle</tissue>
    </source>
</reference>
<keyword evidence="2" id="KW-0560">Oxidoreductase</keyword>
<evidence type="ECO:0000256" key="2">
    <source>
        <dbReference type="ARBA" id="ARBA00023002"/>
    </source>
</evidence>
<dbReference type="Gene3D" id="3.40.50.360">
    <property type="match status" value="1"/>
</dbReference>
<dbReference type="InterPro" id="IPR029039">
    <property type="entry name" value="Flavoprotein-like_sf"/>
</dbReference>
<proteinExistence type="inferred from homology"/>
<name>A0AA88XX36_PINIB</name>
<evidence type="ECO:0000256" key="1">
    <source>
        <dbReference type="ARBA" id="ARBA00006252"/>
    </source>
</evidence>
<dbReference type="GO" id="GO:0005829">
    <property type="term" value="C:cytosol"/>
    <property type="evidence" value="ECO:0007669"/>
    <property type="project" value="TreeGrafter"/>
</dbReference>
<gene>
    <name evidence="4" type="ORF">FSP39_017727</name>
</gene>
<sequence>MELEFISISLFSSGSRPRRVLIVFAHPDKRSFNGALLQTAIHSLESKGCQVEVSDLHQQNFDPRDNISDVKLDTDNDVAFNYSIESGKAYRSGKLSEERNAEIDKVKRADLVVFQFPLYWSAAPAILKGWMDKVLIDGFAADFEKGKILDKGLMKDKTAVLSITTGGSRATLSSFGLFGDINVLLWPLQYGTLRMCGFNVLRPQLSCETLFVSEDKRKEYLASWESRLCSIFDEEPLSFPSVNEFDTKETWTLTEESREKYSKSGTIPSVVHHMGTLDVGQTFEIKKTGD</sequence>
<feature type="domain" description="Flavodoxin-like fold" evidence="3">
    <location>
        <begin position="19"/>
        <end position="227"/>
    </location>
</feature>
<evidence type="ECO:0000259" key="3">
    <source>
        <dbReference type="Pfam" id="PF02525"/>
    </source>
</evidence>
<dbReference type="GO" id="GO:0003955">
    <property type="term" value="F:NAD(P)H dehydrogenase (quinone) activity"/>
    <property type="evidence" value="ECO:0007669"/>
    <property type="project" value="TreeGrafter"/>
</dbReference>
<protein>
    <recommendedName>
        <fullName evidence="3">Flavodoxin-like fold domain-containing protein</fullName>
    </recommendedName>
</protein>
<dbReference type="Pfam" id="PF02525">
    <property type="entry name" value="Flavodoxin_2"/>
    <property type="match status" value="1"/>
</dbReference>
<dbReference type="InterPro" id="IPR003680">
    <property type="entry name" value="Flavodoxin_fold"/>
</dbReference>
<dbReference type="EMBL" id="VSWD01000009">
    <property type="protein sequence ID" value="KAK3093583.1"/>
    <property type="molecule type" value="Genomic_DNA"/>
</dbReference>
<organism evidence="4 5">
    <name type="scientific">Pinctada imbricata</name>
    <name type="common">Atlantic pearl-oyster</name>
    <name type="synonym">Pinctada martensii</name>
    <dbReference type="NCBI Taxonomy" id="66713"/>
    <lineage>
        <taxon>Eukaryota</taxon>
        <taxon>Metazoa</taxon>
        <taxon>Spiralia</taxon>
        <taxon>Lophotrochozoa</taxon>
        <taxon>Mollusca</taxon>
        <taxon>Bivalvia</taxon>
        <taxon>Autobranchia</taxon>
        <taxon>Pteriomorphia</taxon>
        <taxon>Pterioida</taxon>
        <taxon>Pterioidea</taxon>
        <taxon>Pteriidae</taxon>
        <taxon>Pinctada</taxon>
    </lineage>
</organism>
<dbReference type="SUPFAM" id="SSF52218">
    <property type="entry name" value="Flavoproteins"/>
    <property type="match status" value="1"/>
</dbReference>
<evidence type="ECO:0000313" key="4">
    <source>
        <dbReference type="EMBL" id="KAK3093583.1"/>
    </source>
</evidence>
<comment type="caution">
    <text evidence="4">The sequence shown here is derived from an EMBL/GenBank/DDBJ whole genome shotgun (WGS) entry which is preliminary data.</text>
</comment>
<dbReference type="PANTHER" id="PTHR10204:SF33">
    <property type="entry name" value="RIBOSYLDIHYDRONICOTINAMIDE DEHYDROGENASE [QUINONE]"/>
    <property type="match status" value="1"/>
</dbReference>
<dbReference type="PANTHER" id="PTHR10204">
    <property type="entry name" value="NAD P H OXIDOREDUCTASE-RELATED"/>
    <property type="match status" value="1"/>
</dbReference>
<accession>A0AA88XX36</accession>
<comment type="similarity">
    <text evidence="1">Belongs to the NAD(P)H dehydrogenase (quinone) family.</text>
</comment>
<keyword evidence="5" id="KW-1185">Reference proteome</keyword>
<dbReference type="InterPro" id="IPR051545">
    <property type="entry name" value="NAD(P)H_dehydrogenase_qn"/>
</dbReference>